<dbReference type="InterPro" id="IPR000871">
    <property type="entry name" value="Beta-lactam_class-A"/>
</dbReference>
<dbReference type="Pfam" id="PF13354">
    <property type="entry name" value="Beta-lactamase2"/>
    <property type="match status" value="1"/>
</dbReference>
<comment type="caution">
    <text evidence="3">The sequence shown here is derived from an EMBL/GenBank/DDBJ whole genome shotgun (WGS) entry which is preliminary data.</text>
</comment>
<organism evidence="3 4">
    <name type="scientific">Corynebacterium antarcticum</name>
    <dbReference type="NCBI Taxonomy" id="2800405"/>
    <lineage>
        <taxon>Bacteria</taxon>
        <taxon>Bacillati</taxon>
        <taxon>Actinomycetota</taxon>
        <taxon>Actinomycetes</taxon>
        <taxon>Mycobacteriales</taxon>
        <taxon>Corynebacteriaceae</taxon>
        <taxon>Corynebacterium</taxon>
    </lineage>
</organism>
<feature type="domain" description="Beta-lactamase class A catalytic" evidence="2">
    <location>
        <begin position="80"/>
        <end position="334"/>
    </location>
</feature>
<dbReference type="GO" id="GO:0008800">
    <property type="term" value="F:beta-lactamase activity"/>
    <property type="evidence" value="ECO:0007669"/>
    <property type="project" value="InterPro"/>
</dbReference>
<sequence length="374" mass="38727">MSTQRLSRTLTAAILCSAVTLGSCATTPTETGSNQSVAECPRTGTDADLTTTPGWITHLAAHPEDTALVIIPDAATPDGPDTVRKNADTPLDVASAAKIIHLLAYADSVADGTLRPDTQVAVSDWEAFYLPLDGGAHAAALERLGIQTREMAPGVAVASDPDATVALDDLVSAMIIESDNAAADWLAEELGPGALTAAAEGAGWSNPRIPDYLGSMLAILDPEVAGDPTAASRRYREDAEWAADILHRTPVGYAVQRDILRGTATATAGDLAAVYTALATGGGGPAGDVARRHLDHTDPEGYTAIGHKGGSLPGVLADAMEIRREDGTAAVAVLITNEVPEEGNADMLRSFAWQDLMLRAVDSDGTLDQLTCGE</sequence>
<evidence type="ECO:0000256" key="1">
    <source>
        <dbReference type="SAM" id="SignalP"/>
    </source>
</evidence>
<dbReference type="AlphaFoldDB" id="A0A9Q4GMU2"/>
<gene>
    <name evidence="3" type="ORF">OS123_06080</name>
</gene>
<accession>A0A9Q4GMU2</accession>
<dbReference type="GO" id="GO:0030655">
    <property type="term" value="P:beta-lactam antibiotic catabolic process"/>
    <property type="evidence" value="ECO:0007669"/>
    <property type="project" value="InterPro"/>
</dbReference>
<dbReference type="PANTHER" id="PTHR35333:SF3">
    <property type="entry name" value="BETA-LACTAMASE-TYPE TRANSPEPTIDASE FOLD CONTAINING PROTEIN"/>
    <property type="match status" value="1"/>
</dbReference>
<proteinExistence type="predicted"/>
<dbReference type="EMBL" id="JAPMKX010000002">
    <property type="protein sequence ID" value="MCX7538106.1"/>
    <property type="molecule type" value="Genomic_DNA"/>
</dbReference>
<evidence type="ECO:0000259" key="2">
    <source>
        <dbReference type="Pfam" id="PF13354"/>
    </source>
</evidence>
<keyword evidence="3" id="KW-0378">Hydrolase</keyword>
<reference evidence="3" key="1">
    <citation type="submission" date="2022-11" db="EMBL/GenBank/DDBJ databases">
        <title>Corynebacterium sp. isolated from Penguins.</title>
        <authorList>
            <person name="Sedlar K."/>
            <person name="Svec P."/>
        </authorList>
    </citation>
    <scope>NUCLEOTIDE SEQUENCE</scope>
    <source>
        <strain evidence="3">P5875</strain>
    </source>
</reference>
<evidence type="ECO:0000313" key="3">
    <source>
        <dbReference type="EMBL" id="MCX7538106.1"/>
    </source>
</evidence>
<name>A0A9Q4GMU2_9CORY</name>
<dbReference type="PANTHER" id="PTHR35333">
    <property type="entry name" value="BETA-LACTAMASE"/>
    <property type="match status" value="1"/>
</dbReference>
<evidence type="ECO:0000313" key="4">
    <source>
        <dbReference type="Proteomes" id="UP001070238"/>
    </source>
</evidence>
<dbReference type="InterPro" id="IPR045155">
    <property type="entry name" value="Beta-lactam_cat"/>
</dbReference>
<dbReference type="InterPro" id="IPR012338">
    <property type="entry name" value="Beta-lactam/transpept-like"/>
</dbReference>
<dbReference type="GO" id="GO:0046677">
    <property type="term" value="P:response to antibiotic"/>
    <property type="evidence" value="ECO:0007669"/>
    <property type="project" value="InterPro"/>
</dbReference>
<protein>
    <submittedName>
        <fullName evidence="3">Serine hydrolase</fullName>
    </submittedName>
</protein>
<dbReference type="Gene3D" id="3.40.710.10">
    <property type="entry name" value="DD-peptidase/beta-lactamase superfamily"/>
    <property type="match status" value="1"/>
</dbReference>
<keyword evidence="1" id="KW-0732">Signal</keyword>
<dbReference type="RefSeq" id="WP_267169351.1">
    <property type="nucleotide sequence ID" value="NZ_JAPMKX010000002.1"/>
</dbReference>
<feature type="chain" id="PRO_5040463645" evidence="1">
    <location>
        <begin position="26"/>
        <end position="374"/>
    </location>
</feature>
<feature type="signal peptide" evidence="1">
    <location>
        <begin position="1"/>
        <end position="25"/>
    </location>
</feature>
<dbReference type="SUPFAM" id="SSF56601">
    <property type="entry name" value="beta-lactamase/transpeptidase-like"/>
    <property type="match status" value="1"/>
</dbReference>
<dbReference type="PROSITE" id="PS51257">
    <property type="entry name" value="PROKAR_LIPOPROTEIN"/>
    <property type="match status" value="1"/>
</dbReference>
<dbReference type="Proteomes" id="UP001070238">
    <property type="component" value="Unassembled WGS sequence"/>
</dbReference>